<protein>
    <recommendedName>
        <fullName evidence="1">IraD/Gp25-like domain-containing protein</fullName>
    </recommendedName>
</protein>
<evidence type="ECO:0000259" key="1">
    <source>
        <dbReference type="Pfam" id="PF04965"/>
    </source>
</evidence>
<dbReference type="InterPro" id="IPR007048">
    <property type="entry name" value="IraD/Gp25-like"/>
</dbReference>
<dbReference type="Pfam" id="PF04965">
    <property type="entry name" value="GPW_gp25"/>
    <property type="match status" value="1"/>
</dbReference>
<evidence type="ECO:0000313" key="2">
    <source>
        <dbReference type="EMBL" id="VFK17427.1"/>
    </source>
</evidence>
<reference evidence="2" key="1">
    <citation type="submission" date="2019-02" db="EMBL/GenBank/DDBJ databases">
        <authorList>
            <person name="Gruber-Vodicka R. H."/>
            <person name="Seah K. B. B."/>
        </authorList>
    </citation>
    <scope>NUCLEOTIDE SEQUENCE</scope>
    <source>
        <strain evidence="2">BECK_S313</strain>
    </source>
</reference>
<organism evidence="2">
    <name type="scientific">Candidatus Kentrum sp. LPFa</name>
    <dbReference type="NCBI Taxonomy" id="2126335"/>
    <lineage>
        <taxon>Bacteria</taxon>
        <taxon>Pseudomonadati</taxon>
        <taxon>Pseudomonadota</taxon>
        <taxon>Gammaproteobacteria</taxon>
        <taxon>Candidatus Kentrum</taxon>
    </lineage>
</organism>
<name>A0A450WK57_9GAMM</name>
<dbReference type="EMBL" id="CAADFK010000117">
    <property type="protein sequence ID" value="VFK17427.1"/>
    <property type="molecule type" value="Genomic_DNA"/>
</dbReference>
<dbReference type="AlphaFoldDB" id="A0A450WK57"/>
<proteinExistence type="predicted"/>
<gene>
    <name evidence="2" type="ORF">BECKLPF1236B_GA0070989_11172</name>
</gene>
<feature type="domain" description="IraD/Gp25-like" evidence="1">
    <location>
        <begin position="11"/>
        <end position="87"/>
    </location>
</feature>
<dbReference type="SUPFAM" id="SSF160719">
    <property type="entry name" value="gpW/gp25-like"/>
    <property type="match status" value="1"/>
</dbReference>
<sequence>MIGADDVVVGLADIDQCVQTILLTPKGSCPHRPTFGCGIHQYLDRPQDRATPHLVRESVQAIREFEPRIGEFRILVSHAPGHVTLEVTWAPKGRDVSQATRVVLPVLPS</sequence>
<dbReference type="Gene3D" id="3.10.450.40">
    <property type="match status" value="1"/>
</dbReference>
<accession>A0A450WK57</accession>